<dbReference type="GO" id="GO:0019148">
    <property type="term" value="F:D-cysteine desulfhydrase activity"/>
    <property type="evidence" value="ECO:0007669"/>
    <property type="project" value="TreeGrafter"/>
</dbReference>
<gene>
    <name evidence="7" type="ORF">GP2143_04008</name>
</gene>
<proteinExistence type="inferred from homology"/>
<evidence type="ECO:0000256" key="3">
    <source>
        <dbReference type="ARBA" id="ARBA00022898"/>
    </source>
</evidence>
<evidence type="ECO:0000313" key="8">
    <source>
        <dbReference type="Proteomes" id="UP000004931"/>
    </source>
</evidence>
<protein>
    <submittedName>
        <fullName evidence="7">D-cysteine desulfhydrase</fullName>
    </submittedName>
</protein>
<evidence type="ECO:0000256" key="4">
    <source>
        <dbReference type="PIRSR" id="PIRSR006278-1"/>
    </source>
</evidence>
<accession>A0YDF3</accession>
<keyword evidence="8" id="KW-1185">Reference proteome</keyword>
<evidence type="ECO:0000313" key="7">
    <source>
        <dbReference type="EMBL" id="EAW31256.1"/>
    </source>
</evidence>
<keyword evidence="3 5" id="KW-0663">Pyridoxal phosphate</keyword>
<dbReference type="NCBIfam" id="TIGR01275">
    <property type="entry name" value="ACC_deam_rel"/>
    <property type="match status" value="1"/>
</dbReference>
<organism evidence="7 8">
    <name type="scientific">marine gamma proteobacterium HTCC2143</name>
    <dbReference type="NCBI Taxonomy" id="247633"/>
    <lineage>
        <taxon>Bacteria</taxon>
        <taxon>Pseudomonadati</taxon>
        <taxon>Pseudomonadota</taxon>
        <taxon>Gammaproteobacteria</taxon>
        <taxon>Cellvibrionales</taxon>
        <taxon>Spongiibacteraceae</taxon>
        <taxon>BD1-7 clade</taxon>
    </lineage>
</organism>
<dbReference type="AlphaFoldDB" id="A0YDF3"/>
<dbReference type="PIRSF" id="PIRSF006278">
    <property type="entry name" value="ACCD_DCysDesulf"/>
    <property type="match status" value="1"/>
</dbReference>
<evidence type="ECO:0000256" key="1">
    <source>
        <dbReference type="ARBA" id="ARBA00001933"/>
    </source>
</evidence>
<evidence type="ECO:0000256" key="2">
    <source>
        <dbReference type="ARBA" id="ARBA00008639"/>
    </source>
</evidence>
<dbReference type="PANTHER" id="PTHR43780">
    <property type="entry name" value="1-AMINOCYCLOPROPANE-1-CARBOXYLATE DEAMINASE-RELATED"/>
    <property type="match status" value="1"/>
</dbReference>
<feature type="active site" description="Nucleophile" evidence="4">
    <location>
        <position position="76"/>
    </location>
</feature>
<dbReference type="Pfam" id="PF00291">
    <property type="entry name" value="PALP"/>
    <property type="match status" value="1"/>
</dbReference>
<reference evidence="7 8" key="1">
    <citation type="journal article" date="2010" name="J. Bacteriol.">
        <title>Genome sequence of the oligotrophic marine Gammaproteobacterium HTCC2143, isolated from the Oregon Coast.</title>
        <authorList>
            <person name="Oh H.M."/>
            <person name="Kang I."/>
            <person name="Ferriera S."/>
            <person name="Giovannoni S.J."/>
            <person name="Cho J.C."/>
        </authorList>
    </citation>
    <scope>NUCLEOTIDE SEQUENCE [LARGE SCALE GENOMIC DNA]</scope>
    <source>
        <strain evidence="7 8">HTCC2143</strain>
    </source>
</reference>
<dbReference type="PANTHER" id="PTHR43780:SF2">
    <property type="entry name" value="1-AMINOCYCLOPROPANE-1-CARBOXYLATE DEAMINASE-RELATED"/>
    <property type="match status" value="1"/>
</dbReference>
<comment type="similarity">
    <text evidence="2">Belongs to the ACC deaminase/D-cysteine desulfhydrase family.</text>
</comment>
<sequence>MEISFPPRLSLAQTPTPLIAIDRISEVVGGPRIWVKRDDMTGSAVSGNKIRKLEFSLAKALDEGCDTIITCGGVQSNHCRTTAVLCAQLGLKCHLILRGPEDSEIEGNLLLDRLVGAEISFYTNREYQQKSDEIIQHWMQHYHEQGSKVFSIPVGASDGIGLWGYIAACEELKDDFSQLNIQPGHIISATGSGGTQGGLTVGSELFQLGAKVWGMAVCDDANYFINKVKQDIAQWRQWYSPLISPSFDCDSLCVNVIDDYIGPGYAQATPDIFATISMAARLEGLILDPVYTGKGFHGMLDQIRQGRFDDTNDIVFVHTGGIFGLFPQRDQLGLS</sequence>
<evidence type="ECO:0000256" key="5">
    <source>
        <dbReference type="PIRSR" id="PIRSR006278-2"/>
    </source>
</evidence>
<dbReference type="InterPro" id="IPR001926">
    <property type="entry name" value="TrpB-like_PALP"/>
</dbReference>
<feature type="modified residue" description="N6-(pyridoxal phosphate)lysine" evidence="5">
    <location>
        <position position="49"/>
    </location>
</feature>
<dbReference type="EMBL" id="AAVT01000004">
    <property type="protein sequence ID" value="EAW31256.1"/>
    <property type="molecule type" value="Genomic_DNA"/>
</dbReference>
<dbReference type="InterPro" id="IPR027278">
    <property type="entry name" value="ACCD_DCysDesulf"/>
</dbReference>
<dbReference type="Proteomes" id="UP000004931">
    <property type="component" value="Unassembled WGS sequence"/>
</dbReference>
<evidence type="ECO:0000259" key="6">
    <source>
        <dbReference type="Pfam" id="PF00291"/>
    </source>
</evidence>
<comment type="caution">
    <text evidence="7">The sequence shown here is derived from an EMBL/GenBank/DDBJ whole genome shotgun (WGS) entry which is preliminary data.</text>
</comment>
<name>A0YDF3_9GAMM</name>
<dbReference type="STRING" id="247633.GP2143_04008"/>
<comment type="cofactor">
    <cofactor evidence="1">
        <name>pyridoxal 5'-phosphate</name>
        <dbReference type="ChEBI" id="CHEBI:597326"/>
    </cofactor>
</comment>
<dbReference type="InterPro" id="IPR005966">
    <property type="entry name" value="D-Cys_desShydrase"/>
</dbReference>
<dbReference type="SUPFAM" id="SSF53686">
    <property type="entry name" value="Tryptophan synthase beta subunit-like PLP-dependent enzymes"/>
    <property type="match status" value="1"/>
</dbReference>
<dbReference type="Gene3D" id="3.40.50.1100">
    <property type="match status" value="2"/>
</dbReference>
<dbReference type="eggNOG" id="COG2515">
    <property type="taxonomic scope" value="Bacteria"/>
</dbReference>
<feature type="domain" description="Tryptophan synthase beta chain-like PALP" evidence="6">
    <location>
        <begin position="10"/>
        <end position="320"/>
    </location>
</feature>
<dbReference type="InterPro" id="IPR036052">
    <property type="entry name" value="TrpB-like_PALP_sf"/>
</dbReference>